<name>A0A164KX56_BACCE</name>
<dbReference type="SUPFAM" id="SSF53720">
    <property type="entry name" value="ALDH-like"/>
    <property type="match status" value="1"/>
</dbReference>
<keyword evidence="3" id="KW-0520">NAD</keyword>
<dbReference type="PANTHER" id="PTHR43720">
    <property type="entry name" value="2-AMINOMUCONIC SEMIALDEHYDE DEHYDROGENASE"/>
    <property type="match status" value="1"/>
</dbReference>
<evidence type="ECO:0000256" key="2">
    <source>
        <dbReference type="ARBA" id="ARBA00023002"/>
    </source>
</evidence>
<dbReference type="GO" id="GO:0006598">
    <property type="term" value="P:polyamine catabolic process"/>
    <property type="evidence" value="ECO:0007669"/>
    <property type="project" value="TreeGrafter"/>
</dbReference>
<comment type="caution">
    <text evidence="7">The sequence shown here is derived from an EMBL/GenBank/DDBJ whole genome shotgun (WGS) entry which is preliminary data.</text>
</comment>
<dbReference type="FunFam" id="3.40.605.10:FF:000007">
    <property type="entry name" value="NAD/NADP-dependent betaine aldehyde dehydrogenase"/>
    <property type="match status" value="1"/>
</dbReference>
<dbReference type="FunFam" id="3.40.309.10:FF:000012">
    <property type="entry name" value="Betaine aldehyde dehydrogenase"/>
    <property type="match status" value="1"/>
</dbReference>
<evidence type="ECO:0000256" key="5">
    <source>
        <dbReference type="RuleBase" id="RU003345"/>
    </source>
</evidence>
<dbReference type="PROSITE" id="PS00687">
    <property type="entry name" value="ALDEHYDE_DEHYDR_GLU"/>
    <property type="match status" value="1"/>
</dbReference>
<dbReference type="Pfam" id="PF00171">
    <property type="entry name" value="Aldedh"/>
    <property type="match status" value="1"/>
</dbReference>
<dbReference type="InterPro" id="IPR029510">
    <property type="entry name" value="Ald_DH_CS_GLU"/>
</dbReference>
<evidence type="ECO:0000259" key="6">
    <source>
        <dbReference type="Pfam" id="PF00171"/>
    </source>
</evidence>
<dbReference type="Proteomes" id="UP000076482">
    <property type="component" value="Unassembled WGS sequence"/>
</dbReference>
<evidence type="ECO:0000256" key="3">
    <source>
        <dbReference type="ARBA" id="ARBA00023027"/>
    </source>
</evidence>
<dbReference type="EMBL" id="LJKE01000121">
    <property type="protein sequence ID" value="KZD51797.1"/>
    <property type="molecule type" value="Genomic_DNA"/>
</dbReference>
<sequence>MQNDQNKNGGGRGMKYFNYINGEWKEPSTNAYVKNYNPHNGEVLGEFPFSSVEDTRVAIASAKEAFHTWQKLSFQERASYLWKAAAILKEKVNEVGLDVTSEEGKTIAEGIGETKRAISILEYYAAEANQPIGEIIPSANESTMLYSKRVAVGPVGLITPWNFPIAIPVWKMAPALIYGNTVVIKPAEVTPKSVYHLVNAFHEAGIPAGVINCVFGKGSEVGAELTGNPDIQAVSFTGSNHVGNIIQKAAVETRKKVQLEMGGKNPLVVLNDADIEKAVTIAIKGAFMSTGQKCTATSRVIAEEEIYEAFKDRLLQRTEALTVGNPLNPDTFMGPCVSKGQQQSVLSMIEVGKEEASLLYGGGVPDETELQNGCYVLPTIFENVDGDARIAKEEIFGPVICLFKVNSYEAAVSLANDTEYGLSASICTNNLSLSQRFIDDMEVGMVHVNSETAGAEPQVPFGGMKNSSAGPREQGKAAKEFYTRMKTVYVDRV</sequence>
<dbReference type="PATRIC" id="fig|1396.535.peg.2606"/>
<dbReference type="InterPro" id="IPR016161">
    <property type="entry name" value="Ald_DH/histidinol_DH"/>
</dbReference>
<reference evidence="7 8" key="1">
    <citation type="submission" date="2015-09" db="EMBL/GenBank/DDBJ databases">
        <title>Bacillus cereus food isolates.</title>
        <authorList>
            <person name="Boekhorst J."/>
        </authorList>
    </citation>
    <scope>NUCLEOTIDE SEQUENCE [LARGE SCALE GENOMIC DNA]</scope>
    <source>
        <strain evidence="7 8">B4088</strain>
    </source>
</reference>
<dbReference type="InterPro" id="IPR016162">
    <property type="entry name" value="Ald_DH_N"/>
</dbReference>
<proteinExistence type="inferred from homology"/>
<evidence type="ECO:0000313" key="7">
    <source>
        <dbReference type="EMBL" id="KZD51797.1"/>
    </source>
</evidence>
<dbReference type="PROSITE" id="PS00070">
    <property type="entry name" value="ALDEHYDE_DEHYDR_CYS"/>
    <property type="match status" value="1"/>
</dbReference>
<accession>A0A164KX56</accession>
<dbReference type="PANTHER" id="PTHR43720:SF2">
    <property type="entry name" value="2-AMINOMUCONIC SEMIALDEHYDE DEHYDROGENASE"/>
    <property type="match status" value="1"/>
</dbReference>
<comment type="similarity">
    <text evidence="1 5">Belongs to the aldehyde dehydrogenase family.</text>
</comment>
<dbReference type="InterPro" id="IPR015590">
    <property type="entry name" value="Aldehyde_DH_dom"/>
</dbReference>
<protein>
    <submittedName>
        <fullName evidence="7">Aldehyde dehydrogenase</fullName>
    </submittedName>
</protein>
<evidence type="ECO:0000313" key="8">
    <source>
        <dbReference type="Proteomes" id="UP000076482"/>
    </source>
</evidence>
<dbReference type="InterPro" id="IPR016163">
    <property type="entry name" value="Ald_DH_C"/>
</dbReference>
<keyword evidence="2 5" id="KW-0560">Oxidoreductase</keyword>
<dbReference type="GO" id="GO:0004029">
    <property type="term" value="F:aldehyde dehydrogenase (NAD+) activity"/>
    <property type="evidence" value="ECO:0007669"/>
    <property type="project" value="TreeGrafter"/>
</dbReference>
<organism evidence="7 8">
    <name type="scientific">Bacillus cereus</name>
    <dbReference type="NCBI Taxonomy" id="1396"/>
    <lineage>
        <taxon>Bacteria</taxon>
        <taxon>Bacillati</taxon>
        <taxon>Bacillota</taxon>
        <taxon>Bacilli</taxon>
        <taxon>Bacillales</taxon>
        <taxon>Bacillaceae</taxon>
        <taxon>Bacillus</taxon>
        <taxon>Bacillus cereus group</taxon>
    </lineage>
</organism>
<feature type="domain" description="Aldehyde dehydrogenase" evidence="6">
    <location>
        <begin position="24"/>
        <end position="488"/>
    </location>
</feature>
<dbReference type="Gene3D" id="3.40.309.10">
    <property type="entry name" value="Aldehyde Dehydrogenase, Chain A, domain 2"/>
    <property type="match status" value="1"/>
</dbReference>
<feature type="active site" evidence="4">
    <location>
        <position position="260"/>
    </location>
</feature>
<dbReference type="InterPro" id="IPR016160">
    <property type="entry name" value="Ald_DH_CS_CYS"/>
</dbReference>
<gene>
    <name evidence="7" type="ORF">B4088_5971</name>
</gene>
<evidence type="ECO:0000256" key="1">
    <source>
        <dbReference type="ARBA" id="ARBA00009986"/>
    </source>
</evidence>
<dbReference type="AlphaFoldDB" id="A0A164KX56"/>
<dbReference type="Gene3D" id="3.40.605.10">
    <property type="entry name" value="Aldehyde Dehydrogenase, Chain A, domain 1"/>
    <property type="match status" value="1"/>
</dbReference>
<evidence type="ECO:0000256" key="4">
    <source>
        <dbReference type="PROSITE-ProRule" id="PRU10007"/>
    </source>
</evidence>